<dbReference type="EMBL" id="MKKU01000245">
    <property type="protein sequence ID" value="RNF18013.1"/>
    <property type="molecule type" value="Genomic_DNA"/>
</dbReference>
<evidence type="ECO:0000313" key="3">
    <source>
        <dbReference type="Proteomes" id="UP000284403"/>
    </source>
</evidence>
<dbReference type="InterPro" id="IPR036249">
    <property type="entry name" value="Thioredoxin-like_sf"/>
</dbReference>
<dbReference type="RefSeq" id="XP_029228337.1">
    <property type="nucleotide sequence ID" value="XM_029371581.1"/>
</dbReference>
<name>A0A422PJX9_9TRYP</name>
<gene>
    <name evidence="2" type="ORF">Tco025E_04672</name>
</gene>
<dbReference type="GeneID" id="40318283"/>
<sequence>MRKGGVGMLRAPPPRLLALERRIHAGNIGAMRASSCVGVQLRSCMRNSGQLPRMTAHACLLTPRRGVAYKTDAASFESEVIQSQQAICLVYHRPDSSSCNAYLAHAERLVNRLNKEVSGTGNETGGDGDTQASAPTQKAWLKLCTINADENRNLASAFSVERAKLPVTYFIMQGTIIDKVTGHVVESRLEGILRKFLDHYQQQLNVDLMRGGAPERQNPLPAAATADLLHGASTQYLQNRIMDALVGPEHIRLPEESEQIDGLRKTIQQAKKKAFDELQELRKELGMDVRRLSETELHTRYHRSSQYMAFAVLSALEALFLARVHASIGNIAAENIVFALNAMQRDLSPALADPTVRRLISLCEVLLVRGEVVLQQRRHQQQREEEQGQEAAGADAAASAYAARMLHWIDDVVDTRVVAEQFPSDEVEAMFALLKSNLLQSRRQASPAEEGEVKAKAKEETESARRVRQLKTCLLGVLQLYHADRKSQDARSRLSSLLY</sequence>
<feature type="coiled-coil region" evidence="1">
    <location>
        <begin position="253"/>
        <end position="295"/>
    </location>
</feature>
<organism evidence="2 3">
    <name type="scientific">Trypanosoma conorhini</name>
    <dbReference type="NCBI Taxonomy" id="83891"/>
    <lineage>
        <taxon>Eukaryota</taxon>
        <taxon>Discoba</taxon>
        <taxon>Euglenozoa</taxon>
        <taxon>Kinetoplastea</taxon>
        <taxon>Metakinetoplastina</taxon>
        <taxon>Trypanosomatida</taxon>
        <taxon>Trypanosomatidae</taxon>
        <taxon>Trypanosoma</taxon>
    </lineage>
</organism>
<accession>A0A422PJX9</accession>
<proteinExistence type="predicted"/>
<dbReference type="AlphaFoldDB" id="A0A422PJX9"/>
<keyword evidence="1" id="KW-0175">Coiled coil</keyword>
<protein>
    <submittedName>
        <fullName evidence="2">Uncharacterized protein</fullName>
    </submittedName>
</protein>
<evidence type="ECO:0000256" key="1">
    <source>
        <dbReference type="SAM" id="Coils"/>
    </source>
</evidence>
<dbReference type="OrthoDB" id="272479at2759"/>
<dbReference type="Gene3D" id="3.40.30.10">
    <property type="entry name" value="Glutaredoxin"/>
    <property type="match status" value="1"/>
</dbReference>
<dbReference type="Proteomes" id="UP000284403">
    <property type="component" value="Unassembled WGS sequence"/>
</dbReference>
<dbReference type="SUPFAM" id="SSF52833">
    <property type="entry name" value="Thioredoxin-like"/>
    <property type="match status" value="1"/>
</dbReference>
<reference evidence="2 3" key="1">
    <citation type="journal article" date="2018" name="BMC Genomics">
        <title>Genomic comparison of Trypanosoma conorhini and Trypanosoma rangeli to Trypanosoma cruzi strains of high and low virulence.</title>
        <authorList>
            <person name="Bradwell K.R."/>
            <person name="Koparde V.N."/>
            <person name="Matveyev A.V."/>
            <person name="Serrano M.G."/>
            <person name="Alves J.M."/>
            <person name="Parikh H."/>
            <person name="Huang B."/>
            <person name="Lee V."/>
            <person name="Espinosa-Alvarez O."/>
            <person name="Ortiz P.A."/>
            <person name="Costa-Martins A.G."/>
            <person name="Teixeira M.M."/>
            <person name="Buck G.A."/>
        </authorList>
    </citation>
    <scope>NUCLEOTIDE SEQUENCE [LARGE SCALE GENOMIC DNA]</scope>
    <source>
        <strain evidence="2 3">025E</strain>
    </source>
</reference>
<keyword evidence="3" id="KW-1185">Reference proteome</keyword>
<evidence type="ECO:0000313" key="2">
    <source>
        <dbReference type="EMBL" id="RNF18013.1"/>
    </source>
</evidence>
<comment type="caution">
    <text evidence="2">The sequence shown here is derived from an EMBL/GenBank/DDBJ whole genome shotgun (WGS) entry which is preliminary data.</text>
</comment>